<evidence type="ECO:0000313" key="6">
    <source>
        <dbReference type="EMBL" id="CUH68006.1"/>
    </source>
</evidence>
<dbReference type="Gene3D" id="1.10.530.40">
    <property type="match status" value="1"/>
</dbReference>
<dbReference type="OrthoDB" id="5327667at2"/>
<dbReference type="EC" id="3.2.1.17" evidence="4"/>
<gene>
    <name evidence="6" type="ORF">TG4357_03335</name>
</gene>
<dbReference type="GO" id="GO:0009253">
    <property type="term" value="P:peptidoglycan catabolic process"/>
    <property type="evidence" value="ECO:0007669"/>
    <property type="project" value="InterPro"/>
</dbReference>
<dbReference type="RefSeq" id="WP_058264022.1">
    <property type="nucleotide sequence ID" value="NZ_CP051181.1"/>
</dbReference>
<dbReference type="CDD" id="cd00737">
    <property type="entry name" value="lyz_endolysin_autolysin"/>
    <property type="match status" value="1"/>
</dbReference>
<dbReference type="InterPro" id="IPR051018">
    <property type="entry name" value="Bacteriophage_GH24"/>
</dbReference>
<evidence type="ECO:0000313" key="7">
    <source>
        <dbReference type="Proteomes" id="UP000051587"/>
    </source>
</evidence>
<dbReference type="InterPro" id="IPR002196">
    <property type="entry name" value="Glyco_hydro_24"/>
</dbReference>
<keyword evidence="4" id="KW-0378">Hydrolase</keyword>
<keyword evidence="7" id="KW-1185">Reference proteome</keyword>
<protein>
    <recommendedName>
        <fullName evidence="4">Lysozyme</fullName>
        <ecNumber evidence="4">3.2.1.17</ecNumber>
    </recommendedName>
</protein>
<evidence type="ECO:0000259" key="5">
    <source>
        <dbReference type="Pfam" id="PF01471"/>
    </source>
</evidence>
<evidence type="ECO:0000256" key="2">
    <source>
        <dbReference type="ARBA" id="ARBA00022638"/>
    </source>
</evidence>
<evidence type="ECO:0000256" key="3">
    <source>
        <dbReference type="ARBA" id="ARBA00023200"/>
    </source>
</evidence>
<dbReference type="InterPro" id="IPR023346">
    <property type="entry name" value="Lysozyme-like_dom_sf"/>
</dbReference>
<dbReference type="STRING" id="53501.SAMN04488043_104206"/>
<evidence type="ECO:0000256" key="1">
    <source>
        <dbReference type="ARBA" id="ARBA00022529"/>
    </source>
</evidence>
<name>A0A0P1FJR3_THAGE</name>
<comment type="similarity">
    <text evidence="4">Belongs to the glycosyl hydrolase 24 family.</text>
</comment>
<dbReference type="PANTHER" id="PTHR38107">
    <property type="match status" value="1"/>
</dbReference>
<organism evidence="6 7">
    <name type="scientific">Thalassovita gelatinovora</name>
    <name type="common">Thalassobius gelatinovorus</name>
    <dbReference type="NCBI Taxonomy" id="53501"/>
    <lineage>
        <taxon>Bacteria</taxon>
        <taxon>Pseudomonadati</taxon>
        <taxon>Pseudomonadota</taxon>
        <taxon>Alphaproteobacteria</taxon>
        <taxon>Rhodobacterales</taxon>
        <taxon>Roseobacteraceae</taxon>
        <taxon>Thalassovita</taxon>
    </lineage>
</organism>
<dbReference type="PANTHER" id="PTHR38107:SF3">
    <property type="entry name" value="LYSOZYME RRRD-RELATED"/>
    <property type="match status" value="1"/>
</dbReference>
<dbReference type="GO" id="GO:0016998">
    <property type="term" value="P:cell wall macromolecule catabolic process"/>
    <property type="evidence" value="ECO:0007669"/>
    <property type="project" value="InterPro"/>
</dbReference>
<dbReference type="InterPro" id="IPR033907">
    <property type="entry name" value="Endolysin_autolysin"/>
</dbReference>
<accession>A0A0P1FJR3</accession>
<dbReference type="SUPFAM" id="SSF47090">
    <property type="entry name" value="PGBD-like"/>
    <property type="match status" value="1"/>
</dbReference>
<dbReference type="Gene3D" id="1.10.101.10">
    <property type="entry name" value="PGBD-like superfamily/PGBD"/>
    <property type="match status" value="1"/>
</dbReference>
<proteinExistence type="inferred from homology"/>
<feature type="domain" description="Peptidoglycan binding-like" evidence="5">
    <location>
        <begin position="174"/>
        <end position="223"/>
    </location>
</feature>
<sequence length="309" mass="33246">MATTSEKGIATLDLLEGVVLKAYRDAVGRWTIGSGLTKASGVIDPKPGMVISRKESDRLTRLALARNYEPAVNKAMPGASQNEFDAGSLFQWNTGAIGRASWVRVWRNQVKDWGLIGSKMRAWNKGGGKVLPGLTRRRQIEFDILRFGIYPVTKPNAPATGLARIVVSIEPARIATIRAAFAKLGYEPGKDPSGISRNAVKTFQRDHDLTVDGVIGKATLSTLQRMIDARAKAAAPAATAVAAGGFEAAPMPDGSIEALSGLPHADWIVPAVLVLALGWAAWRAWQYRDAIAVKAQNRFPQIAAKLRSI</sequence>
<keyword evidence="2 4" id="KW-0081">Bacteriolytic enzyme</keyword>
<dbReference type="GO" id="GO:0031640">
    <property type="term" value="P:killing of cells of another organism"/>
    <property type="evidence" value="ECO:0007669"/>
    <property type="project" value="UniProtKB-KW"/>
</dbReference>
<dbReference type="GO" id="GO:0042742">
    <property type="term" value="P:defense response to bacterium"/>
    <property type="evidence" value="ECO:0007669"/>
    <property type="project" value="UniProtKB-KW"/>
</dbReference>
<dbReference type="SUPFAM" id="SSF53955">
    <property type="entry name" value="Lysozyme-like"/>
    <property type="match status" value="1"/>
</dbReference>
<dbReference type="InterPro" id="IPR023347">
    <property type="entry name" value="Lysozyme_dom_sf"/>
</dbReference>
<dbReference type="InterPro" id="IPR002477">
    <property type="entry name" value="Peptidoglycan-bd-like"/>
</dbReference>
<dbReference type="Pfam" id="PF01471">
    <property type="entry name" value="PG_binding_1"/>
    <property type="match status" value="1"/>
</dbReference>
<keyword evidence="3" id="KW-1035">Host cytoplasm</keyword>
<dbReference type="GO" id="GO:0003796">
    <property type="term" value="F:lysozyme activity"/>
    <property type="evidence" value="ECO:0007669"/>
    <property type="project" value="UniProtKB-EC"/>
</dbReference>
<dbReference type="InterPro" id="IPR036366">
    <property type="entry name" value="PGBDSf"/>
</dbReference>
<dbReference type="EMBL" id="CYSA01000027">
    <property type="protein sequence ID" value="CUH68006.1"/>
    <property type="molecule type" value="Genomic_DNA"/>
</dbReference>
<dbReference type="AlphaFoldDB" id="A0A0P1FJR3"/>
<dbReference type="Proteomes" id="UP000051587">
    <property type="component" value="Unassembled WGS sequence"/>
</dbReference>
<keyword evidence="1 4" id="KW-0929">Antimicrobial</keyword>
<keyword evidence="4" id="KW-0326">Glycosidase</keyword>
<reference evidence="6 7" key="1">
    <citation type="submission" date="2015-09" db="EMBL/GenBank/DDBJ databases">
        <authorList>
            <consortium name="Swine Surveillance"/>
        </authorList>
    </citation>
    <scope>NUCLEOTIDE SEQUENCE [LARGE SCALE GENOMIC DNA]</scope>
    <source>
        <strain evidence="6 7">CECT 4357</strain>
    </source>
</reference>
<evidence type="ECO:0000256" key="4">
    <source>
        <dbReference type="RuleBase" id="RU003788"/>
    </source>
</evidence>
<dbReference type="Pfam" id="PF00959">
    <property type="entry name" value="Phage_lysozyme"/>
    <property type="match status" value="1"/>
</dbReference>
<dbReference type="InterPro" id="IPR036365">
    <property type="entry name" value="PGBD-like_sf"/>
</dbReference>
<comment type="catalytic activity">
    <reaction evidence="4">
        <text>Hydrolysis of (1-&gt;4)-beta-linkages between N-acetylmuramic acid and N-acetyl-D-glucosamine residues in a peptidoglycan and between N-acetyl-D-glucosamine residues in chitodextrins.</text>
        <dbReference type="EC" id="3.2.1.17"/>
    </reaction>
</comment>